<dbReference type="FunFam" id="3.40.605.10:FF:000026">
    <property type="entry name" value="Aldehyde dehydrogenase, putative"/>
    <property type="match status" value="1"/>
</dbReference>
<gene>
    <name evidence="4" type="ORF">C1S79_20455</name>
</gene>
<dbReference type="GO" id="GO:0016620">
    <property type="term" value="F:oxidoreductase activity, acting on the aldehyde or oxo group of donors, NAD or NADP as acceptor"/>
    <property type="evidence" value="ECO:0007669"/>
    <property type="project" value="InterPro"/>
</dbReference>
<proteinExistence type="inferred from homology"/>
<evidence type="ECO:0000256" key="1">
    <source>
        <dbReference type="ARBA" id="ARBA00009986"/>
    </source>
</evidence>
<dbReference type="EMBL" id="POTM01000051">
    <property type="protein sequence ID" value="TLH64004.1"/>
    <property type="molecule type" value="Genomic_DNA"/>
</dbReference>
<dbReference type="FunFam" id="3.40.605.10:FF:000007">
    <property type="entry name" value="NAD/NADP-dependent betaine aldehyde dehydrogenase"/>
    <property type="match status" value="1"/>
</dbReference>
<dbReference type="InterPro" id="IPR016163">
    <property type="entry name" value="Ald_DH_C"/>
</dbReference>
<keyword evidence="2 3" id="KW-0560">Oxidoreductase</keyword>
<dbReference type="Gene3D" id="3.40.309.10">
    <property type="entry name" value="Aldehyde Dehydrogenase, Chain A, domain 2"/>
    <property type="match status" value="1"/>
</dbReference>
<sequence length="479" mass="51400">MTTYHQLFIGGDWVTPATEETYELISASTEEPIGSVPAASEIDVDVAVSEARRAFDDPTGWATWHPTRRAQAIDELADQLELRADEMARRVAAQNGMPITIATQLEGRFPLLVLRYYANLLGNTEFETRQPHLLGGTSTIRREPMGVVAAISPWNYPQTLASFKIAPALASGCTIVLKPSPETLLDAFLFAEAVAATSIPAGVVNVVPGGREVGAYLIGHPGVDKVAFTGSTASGRLIAETCGRLLRPVTLELGGKSAAIVLDDADLNLESVGERLFESLLVNNGQTCYLGTRVLAPDNRYDEVVDTLGAFVSSLPVGDAMDPQTMVGPMASALHRDRVEGFIEKGRADGARIVTGGCRSERDRGWFVTPTVFADVDNKSVLAQEEIFGPVLAVIRYRDVDDAVRIANDSRYGLGGTVWTSDPERGTAVARRIHTGTIGINRYLPDPSAPFGGVKDSGLGRELGPEGLNAYLNVKTIYS</sequence>
<dbReference type="AlphaFoldDB" id="A0A7I7ZV41"/>
<evidence type="ECO:0000256" key="3">
    <source>
        <dbReference type="RuleBase" id="RU003345"/>
    </source>
</evidence>
<evidence type="ECO:0000256" key="2">
    <source>
        <dbReference type="ARBA" id="ARBA00023002"/>
    </source>
</evidence>
<dbReference type="Proteomes" id="UP000309984">
    <property type="component" value="Unassembled WGS sequence"/>
</dbReference>
<evidence type="ECO:0000313" key="5">
    <source>
        <dbReference type="Proteomes" id="UP000309984"/>
    </source>
</evidence>
<evidence type="ECO:0000313" key="4">
    <source>
        <dbReference type="EMBL" id="TLH64004.1"/>
    </source>
</evidence>
<dbReference type="Pfam" id="PF00171">
    <property type="entry name" value="Aldedh"/>
    <property type="match status" value="1"/>
</dbReference>
<comment type="similarity">
    <text evidence="1 3">Belongs to the aldehyde dehydrogenase family.</text>
</comment>
<comment type="caution">
    <text evidence="4">The sequence shown here is derived from an EMBL/GenBank/DDBJ whole genome shotgun (WGS) entry which is preliminary data.</text>
</comment>
<dbReference type="CDD" id="cd07139">
    <property type="entry name" value="ALDH_AldA-Rv0768"/>
    <property type="match status" value="1"/>
</dbReference>
<accession>A0A7I7ZV41</accession>
<dbReference type="RefSeq" id="WP_138250268.1">
    <property type="nucleotide sequence ID" value="NZ_AP022616.1"/>
</dbReference>
<protein>
    <submittedName>
        <fullName evidence="4">Aldehyde dehydrogenase</fullName>
    </submittedName>
</protein>
<dbReference type="Gene3D" id="3.40.605.10">
    <property type="entry name" value="Aldehyde Dehydrogenase, Chain A, domain 1"/>
    <property type="match status" value="1"/>
</dbReference>
<keyword evidence="5" id="KW-1185">Reference proteome</keyword>
<dbReference type="InterPro" id="IPR015590">
    <property type="entry name" value="Aldehyde_DH_dom"/>
</dbReference>
<dbReference type="PROSITE" id="PS00687">
    <property type="entry name" value="ALDEHYDE_DEHYDR_GLU"/>
    <property type="match status" value="1"/>
</dbReference>
<dbReference type="SUPFAM" id="SSF53720">
    <property type="entry name" value="ALDH-like"/>
    <property type="match status" value="1"/>
</dbReference>
<dbReference type="InterPro" id="IPR029510">
    <property type="entry name" value="Ald_DH_CS_GLU"/>
</dbReference>
<organism evidence="4 5">
    <name type="scientific">Mycolicibacterium phocaicum</name>
    <dbReference type="NCBI Taxonomy" id="319706"/>
    <lineage>
        <taxon>Bacteria</taxon>
        <taxon>Bacillati</taxon>
        <taxon>Actinomycetota</taxon>
        <taxon>Actinomycetes</taxon>
        <taxon>Mycobacteriales</taxon>
        <taxon>Mycobacteriaceae</taxon>
        <taxon>Mycolicibacterium</taxon>
    </lineage>
</organism>
<name>A0A7I7ZV41_9MYCO</name>
<dbReference type="PANTHER" id="PTHR42804:SF1">
    <property type="entry name" value="ALDEHYDE DEHYDROGENASE-RELATED"/>
    <property type="match status" value="1"/>
</dbReference>
<dbReference type="InterPro" id="IPR016162">
    <property type="entry name" value="Ald_DH_N"/>
</dbReference>
<dbReference type="InterPro" id="IPR016161">
    <property type="entry name" value="Ald_DH/histidinol_DH"/>
</dbReference>
<dbReference type="PANTHER" id="PTHR42804">
    <property type="entry name" value="ALDEHYDE DEHYDROGENASE"/>
    <property type="match status" value="1"/>
</dbReference>
<reference evidence="4 5" key="1">
    <citation type="submission" date="2018-01" db="EMBL/GenBank/DDBJ databases">
        <title>Comparative genomics of Mycobacterium mucogenicum and Mycobacterium neoaurum clade members emphasizing tRNA and non-coding RNA.</title>
        <authorList>
            <person name="Behra P.R.K."/>
            <person name="Pettersson B.M.F."/>
            <person name="Das S."/>
            <person name="Dasgupta S."/>
            <person name="Kirsebom L.A."/>
        </authorList>
    </citation>
    <scope>NUCLEOTIDE SEQUENCE [LARGE SCALE GENOMIC DNA]</scope>
    <source>
        <strain evidence="4 5">DSM 45104</strain>
    </source>
</reference>